<protein>
    <submittedName>
        <fullName evidence="2">Uncharacterized protein</fullName>
    </submittedName>
</protein>
<dbReference type="RefSeq" id="WP_188950598.1">
    <property type="nucleotide sequence ID" value="NZ_BMIB01000001.1"/>
</dbReference>
<dbReference type="AlphaFoldDB" id="A0A917MRL4"/>
<evidence type="ECO:0000256" key="1">
    <source>
        <dbReference type="SAM" id="Phobius"/>
    </source>
</evidence>
<keyword evidence="1" id="KW-1133">Transmembrane helix</keyword>
<feature type="transmembrane region" description="Helical" evidence="1">
    <location>
        <begin position="13"/>
        <end position="35"/>
    </location>
</feature>
<dbReference type="EMBL" id="BMIB01000001">
    <property type="protein sequence ID" value="GGH59852.1"/>
    <property type="molecule type" value="Genomic_DNA"/>
</dbReference>
<reference evidence="2" key="2">
    <citation type="submission" date="2020-09" db="EMBL/GenBank/DDBJ databases">
        <authorList>
            <person name="Sun Q."/>
            <person name="Zhou Y."/>
        </authorList>
    </citation>
    <scope>NUCLEOTIDE SEQUENCE</scope>
    <source>
        <strain evidence="2">CGMCC 1.15290</strain>
    </source>
</reference>
<feature type="transmembrane region" description="Helical" evidence="1">
    <location>
        <begin position="56"/>
        <end position="78"/>
    </location>
</feature>
<name>A0A917MRL4_9BACT</name>
<sequence length="114" mass="13160">MLVTDTWDNVLELLPAIFIHSFLMFWLLAFTLIYIEYKKVIGMKRPPLTRLVVSHLTVFFVGYLAIGFAFGTFAIWCLPVFESLLSGVVNLVIVMGLIRVLIVFDKKQRSYKIE</sequence>
<evidence type="ECO:0000313" key="2">
    <source>
        <dbReference type="EMBL" id="GGH59852.1"/>
    </source>
</evidence>
<organism evidence="2 3">
    <name type="scientific">Filimonas zeae</name>
    <dbReference type="NCBI Taxonomy" id="1737353"/>
    <lineage>
        <taxon>Bacteria</taxon>
        <taxon>Pseudomonadati</taxon>
        <taxon>Bacteroidota</taxon>
        <taxon>Chitinophagia</taxon>
        <taxon>Chitinophagales</taxon>
        <taxon>Chitinophagaceae</taxon>
        <taxon>Filimonas</taxon>
    </lineage>
</organism>
<keyword evidence="1" id="KW-0472">Membrane</keyword>
<keyword evidence="1" id="KW-0812">Transmembrane</keyword>
<feature type="transmembrane region" description="Helical" evidence="1">
    <location>
        <begin position="84"/>
        <end position="104"/>
    </location>
</feature>
<dbReference type="Proteomes" id="UP000627292">
    <property type="component" value="Unassembled WGS sequence"/>
</dbReference>
<gene>
    <name evidence="2" type="ORF">GCM10011379_07090</name>
</gene>
<evidence type="ECO:0000313" key="3">
    <source>
        <dbReference type="Proteomes" id="UP000627292"/>
    </source>
</evidence>
<proteinExistence type="predicted"/>
<reference evidence="2" key="1">
    <citation type="journal article" date="2014" name="Int. J. Syst. Evol. Microbiol.">
        <title>Complete genome sequence of Corynebacterium casei LMG S-19264T (=DSM 44701T), isolated from a smear-ripened cheese.</title>
        <authorList>
            <consortium name="US DOE Joint Genome Institute (JGI-PGF)"/>
            <person name="Walter F."/>
            <person name="Albersmeier A."/>
            <person name="Kalinowski J."/>
            <person name="Ruckert C."/>
        </authorList>
    </citation>
    <scope>NUCLEOTIDE SEQUENCE</scope>
    <source>
        <strain evidence="2">CGMCC 1.15290</strain>
    </source>
</reference>
<keyword evidence="3" id="KW-1185">Reference proteome</keyword>
<comment type="caution">
    <text evidence="2">The sequence shown here is derived from an EMBL/GenBank/DDBJ whole genome shotgun (WGS) entry which is preliminary data.</text>
</comment>
<accession>A0A917MRL4</accession>